<dbReference type="EMBL" id="BSXT01001236">
    <property type="protein sequence ID" value="GMF40294.1"/>
    <property type="molecule type" value="Genomic_DNA"/>
</dbReference>
<accession>A0A9W6XK09</accession>
<keyword evidence="1" id="KW-0472">Membrane</keyword>
<evidence type="ECO:0000256" key="1">
    <source>
        <dbReference type="SAM" id="Phobius"/>
    </source>
</evidence>
<feature type="domain" description="Putative auto-transporter adhesin head GIN" evidence="2">
    <location>
        <begin position="176"/>
        <end position="293"/>
    </location>
</feature>
<protein>
    <submittedName>
        <fullName evidence="3">Unnamed protein product</fullName>
    </submittedName>
</protein>
<dbReference type="PANTHER" id="PTHR39200">
    <property type="entry name" value="HYPOTHETICAL EXPORTED PROTEIN"/>
    <property type="match status" value="1"/>
</dbReference>
<dbReference type="AlphaFoldDB" id="A0A9W6XK09"/>
<evidence type="ECO:0000259" key="2">
    <source>
        <dbReference type="Pfam" id="PF10988"/>
    </source>
</evidence>
<reference evidence="3" key="1">
    <citation type="submission" date="2023-04" db="EMBL/GenBank/DDBJ databases">
        <title>Phytophthora fragariaefolia NBRC 109709.</title>
        <authorList>
            <person name="Ichikawa N."/>
            <person name="Sato H."/>
            <person name="Tonouchi N."/>
        </authorList>
    </citation>
    <scope>NUCLEOTIDE SEQUENCE</scope>
    <source>
        <strain evidence="3">NBRC 109709</strain>
    </source>
</reference>
<keyword evidence="1" id="KW-0812">Transmembrane</keyword>
<dbReference type="OrthoDB" id="110101at2759"/>
<sequence length="399" mass="41908">MDDTLSVDAAPYWTVHCTTHGILCDPDQAFVITVTGSYDVVLRYEDLNSAGDGDVARVKFKGGSSSEPQSVAAQLLVIDDLPVLEISATEEKLEVVLLRKERVQRVINQGSGDLYIEDNVVATSGSSLTVGSVGSGDLYMSSSSPVTVDGLELSSQGRGRIQVMFAEFNVKTLSLKVSSSGGASIAAGSTVTVDSLALTEQGSGSLCLSAGLSLEASHIKIESIGTGNLSLGPRGSCQNAELAMGGSGVIDVGGIRCQNIDVDLLGSGNVVVQATHLLSGDVYGSGHLRYFGAAPRSIDNVNYMGLVVATPTASSYQPSACKMKSFSSLILTPANVSNQTDGSDADVELRIDVDQSSILYLSGIVFIVALVLRWFNESRRRAREEQRQPLIGAEGLVYV</sequence>
<organism evidence="3 4">
    <name type="scientific">Phytophthora fragariaefolia</name>
    <dbReference type="NCBI Taxonomy" id="1490495"/>
    <lineage>
        <taxon>Eukaryota</taxon>
        <taxon>Sar</taxon>
        <taxon>Stramenopiles</taxon>
        <taxon>Oomycota</taxon>
        <taxon>Peronosporomycetes</taxon>
        <taxon>Peronosporales</taxon>
        <taxon>Peronosporaceae</taxon>
        <taxon>Phytophthora</taxon>
    </lineage>
</organism>
<keyword evidence="1" id="KW-1133">Transmembrane helix</keyword>
<comment type="caution">
    <text evidence="3">The sequence shown here is derived from an EMBL/GenBank/DDBJ whole genome shotgun (WGS) entry which is preliminary data.</text>
</comment>
<dbReference type="Proteomes" id="UP001165121">
    <property type="component" value="Unassembled WGS sequence"/>
</dbReference>
<proteinExistence type="predicted"/>
<name>A0A9W6XK09_9STRA</name>
<gene>
    <name evidence="3" type="ORF">Pfra01_001231000</name>
</gene>
<dbReference type="InterPro" id="IPR021255">
    <property type="entry name" value="DUF2807"/>
</dbReference>
<evidence type="ECO:0000313" key="4">
    <source>
        <dbReference type="Proteomes" id="UP001165121"/>
    </source>
</evidence>
<evidence type="ECO:0000313" key="3">
    <source>
        <dbReference type="EMBL" id="GMF40294.1"/>
    </source>
</evidence>
<dbReference type="Gene3D" id="2.160.20.120">
    <property type="match status" value="1"/>
</dbReference>
<feature type="transmembrane region" description="Helical" evidence="1">
    <location>
        <begin position="358"/>
        <end position="375"/>
    </location>
</feature>
<keyword evidence="4" id="KW-1185">Reference proteome</keyword>
<dbReference type="PANTHER" id="PTHR39200:SF1">
    <property type="entry name" value="AUTO-TRANSPORTER ADHESIN HEAD GIN DOMAIN-CONTAINING PROTEIN-RELATED"/>
    <property type="match status" value="1"/>
</dbReference>
<dbReference type="Pfam" id="PF10988">
    <property type="entry name" value="DUF2807"/>
    <property type="match status" value="1"/>
</dbReference>